<dbReference type="EMBL" id="JAHHUM010002130">
    <property type="protein sequence ID" value="KAK5605950.1"/>
    <property type="molecule type" value="Genomic_DNA"/>
</dbReference>
<keyword evidence="3" id="KW-1185">Reference proteome</keyword>
<evidence type="ECO:0000313" key="3">
    <source>
        <dbReference type="Proteomes" id="UP001311232"/>
    </source>
</evidence>
<dbReference type="Proteomes" id="UP001311232">
    <property type="component" value="Unassembled WGS sequence"/>
</dbReference>
<organism evidence="2 3">
    <name type="scientific">Crenichthys baileyi</name>
    <name type="common">White River springfish</name>
    <dbReference type="NCBI Taxonomy" id="28760"/>
    <lineage>
        <taxon>Eukaryota</taxon>
        <taxon>Metazoa</taxon>
        <taxon>Chordata</taxon>
        <taxon>Craniata</taxon>
        <taxon>Vertebrata</taxon>
        <taxon>Euteleostomi</taxon>
        <taxon>Actinopterygii</taxon>
        <taxon>Neopterygii</taxon>
        <taxon>Teleostei</taxon>
        <taxon>Neoteleostei</taxon>
        <taxon>Acanthomorphata</taxon>
        <taxon>Ovalentaria</taxon>
        <taxon>Atherinomorphae</taxon>
        <taxon>Cyprinodontiformes</taxon>
        <taxon>Goodeidae</taxon>
        <taxon>Crenichthys</taxon>
    </lineage>
</organism>
<dbReference type="AlphaFoldDB" id="A0AAV9RCG0"/>
<sequence>MEGRQDRQGQFPYVVPRPFSGNSGNLLLGDRGSGSDGTPWIKGRIQAKRPSITGHAAGRGWRRIRAEIEVQKRVEEVVEEEEEKGVDYG</sequence>
<evidence type="ECO:0000256" key="1">
    <source>
        <dbReference type="SAM" id="MobiDB-lite"/>
    </source>
</evidence>
<comment type="caution">
    <text evidence="2">The sequence shown here is derived from an EMBL/GenBank/DDBJ whole genome shotgun (WGS) entry which is preliminary data.</text>
</comment>
<protein>
    <submittedName>
        <fullName evidence="2">Uncharacterized protein</fullName>
    </submittedName>
</protein>
<feature type="region of interest" description="Disordered" evidence="1">
    <location>
        <begin position="1"/>
        <end position="40"/>
    </location>
</feature>
<evidence type="ECO:0000313" key="2">
    <source>
        <dbReference type="EMBL" id="KAK5605950.1"/>
    </source>
</evidence>
<accession>A0AAV9RCG0</accession>
<feature type="compositionally biased region" description="Low complexity" evidence="1">
    <location>
        <begin position="20"/>
        <end position="30"/>
    </location>
</feature>
<reference evidence="2 3" key="1">
    <citation type="submission" date="2021-06" db="EMBL/GenBank/DDBJ databases">
        <authorList>
            <person name="Palmer J.M."/>
        </authorList>
    </citation>
    <scope>NUCLEOTIDE SEQUENCE [LARGE SCALE GENOMIC DNA]</scope>
    <source>
        <strain evidence="2 3">MEX-2019</strain>
        <tissue evidence="2">Muscle</tissue>
    </source>
</reference>
<proteinExistence type="predicted"/>
<name>A0AAV9RCG0_9TELE</name>
<gene>
    <name evidence="2" type="ORF">CRENBAI_002962</name>
</gene>